<dbReference type="Gene3D" id="1.20.5.440">
    <property type="entry name" value="ATP synthase delta/epsilon subunit, C-terminal domain"/>
    <property type="match status" value="1"/>
</dbReference>
<dbReference type="InterPro" id="IPR008020">
    <property type="entry name" value="G8P"/>
</dbReference>
<keyword evidence="4" id="KW-1185">Reference proteome</keyword>
<name>A0ABV7FGV0_9GAMM</name>
<gene>
    <name evidence="3" type="ORF">ACFODX_10410</name>
</gene>
<keyword evidence="1" id="KW-0812">Transmembrane</keyword>
<keyword evidence="1" id="KW-0472">Membrane</keyword>
<sequence>MKNTFTVLRSKGLKVAAAASALVAAGAANASILPSSFQTDMDGVSADITTVGGALIALAVVAVGIKWVKATFFG</sequence>
<evidence type="ECO:0000313" key="3">
    <source>
        <dbReference type="EMBL" id="MFC3115971.1"/>
    </source>
</evidence>
<feature type="transmembrane region" description="Helical" evidence="1">
    <location>
        <begin position="46"/>
        <end position="68"/>
    </location>
</feature>
<protein>
    <submittedName>
        <fullName evidence="3">Major capsid protein</fullName>
    </submittedName>
</protein>
<proteinExistence type="predicted"/>
<keyword evidence="1" id="KW-1133">Transmembrane helix</keyword>
<reference evidence="4" key="1">
    <citation type="journal article" date="2019" name="Int. J. Syst. Evol. Microbiol.">
        <title>The Global Catalogue of Microorganisms (GCM) 10K type strain sequencing project: providing services to taxonomists for standard genome sequencing and annotation.</title>
        <authorList>
            <consortium name="The Broad Institute Genomics Platform"/>
            <consortium name="The Broad Institute Genome Sequencing Center for Infectious Disease"/>
            <person name="Wu L."/>
            <person name="Ma J."/>
        </authorList>
    </citation>
    <scope>NUCLEOTIDE SEQUENCE [LARGE SCALE GENOMIC DNA]</scope>
    <source>
        <strain evidence="4">KCTC 52237</strain>
    </source>
</reference>
<feature type="chain" id="PRO_5046476969" evidence="2">
    <location>
        <begin position="31"/>
        <end position="74"/>
    </location>
</feature>
<dbReference type="EMBL" id="JBHRTF010000004">
    <property type="protein sequence ID" value="MFC3115971.1"/>
    <property type="molecule type" value="Genomic_DNA"/>
</dbReference>
<organism evidence="3 4">
    <name type="scientific">Cellvibrio fontiphilus</name>
    <dbReference type="NCBI Taxonomy" id="1815559"/>
    <lineage>
        <taxon>Bacteria</taxon>
        <taxon>Pseudomonadati</taxon>
        <taxon>Pseudomonadota</taxon>
        <taxon>Gammaproteobacteria</taxon>
        <taxon>Cellvibrionales</taxon>
        <taxon>Cellvibrionaceae</taxon>
        <taxon>Cellvibrio</taxon>
    </lineage>
</organism>
<evidence type="ECO:0000313" key="4">
    <source>
        <dbReference type="Proteomes" id="UP001595555"/>
    </source>
</evidence>
<dbReference type="Proteomes" id="UP001595555">
    <property type="component" value="Unassembled WGS sequence"/>
</dbReference>
<dbReference type="Pfam" id="PF05356">
    <property type="entry name" value="Phage_Coat_B"/>
    <property type="match status" value="1"/>
</dbReference>
<evidence type="ECO:0000256" key="2">
    <source>
        <dbReference type="SAM" id="SignalP"/>
    </source>
</evidence>
<keyword evidence="2" id="KW-0732">Signal</keyword>
<dbReference type="SUPFAM" id="SSF57987">
    <property type="entry name" value="Inovirus (filamentous phage) major coat protein"/>
    <property type="match status" value="1"/>
</dbReference>
<evidence type="ECO:0000256" key="1">
    <source>
        <dbReference type="SAM" id="Phobius"/>
    </source>
</evidence>
<dbReference type="RefSeq" id="WP_378118797.1">
    <property type="nucleotide sequence ID" value="NZ_JBHRTF010000004.1"/>
</dbReference>
<comment type="caution">
    <text evidence="3">The sequence shown here is derived from an EMBL/GenBank/DDBJ whole genome shotgun (WGS) entry which is preliminary data.</text>
</comment>
<accession>A0ABV7FGV0</accession>
<feature type="signal peptide" evidence="2">
    <location>
        <begin position="1"/>
        <end position="30"/>
    </location>
</feature>